<dbReference type="Gene3D" id="3.10.310.10">
    <property type="entry name" value="Diaminopimelate Epimerase, Chain A, domain 1"/>
    <property type="match status" value="2"/>
</dbReference>
<reference evidence="3" key="1">
    <citation type="submission" date="2023-07" db="EMBL/GenBank/DDBJ databases">
        <title>Fictibacillus sp. isolated from freshwater pond.</title>
        <authorList>
            <person name="Kirdat K."/>
            <person name="Bhat A."/>
            <person name="Mourya A."/>
            <person name="Yadav A."/>
        </authorList>
    </citation>
    <scope>NUCLEOTIDE SEQUENCE</scope>
    <source>
        <strain evidence="3">NE201</strain>
    </source>
</reference>
<dbReference type="NCBIfam" id="TIGR00654">
    <property type="entry name" value="PhzF_family"/>
    <property type="match status" value="1"/>
</dbReference>
<dbReference type="EMBL" id="JAUHTR010000005">
    <property type="protein sequence ID" value="MDN4525139.1"/>
    <property type="molecule type" value="Genomic_DNA"/>
</dbReference>
<dbReference type="Pfam" id="PF02567">
    <property type="entry name" value="PhzC-PhzF"/>
    <property type="match status" value="1"/>
</dbReference>
<comment type="caution">
    <text evidence="3">The sequence shown here is derived from an EMBL/GenBank/DDBJ whole genome shotgun (WGS) entry which is preliminary data.</text>
</comment>
<sequence>MKKVRVYHYEAFSREPHKGNPAGIVLNGDELTEIEMQEIAHKVGFNESAFPVRSNRADLRMRFFTPGHESDLCGHATMATLFALKTKGLLGEKTELTMETNVGVLPLQVDSDGQDVTITMQQAPPEFRNFNGSIGDLAHSLGIKRNDIDSNLPVTYGSTGNWTLLVPVKSLDAIKRMKPDNDRFPSILKEMPRASVHPFCLETFDEEADMHGRHFSSPYSGTIEDPVTGTASGVMGAYYATFIDQKAESPLNLLVEQGQEVERDGRVNVQVTKTDKGMKVQITGTAVKVDEFEVAI</sequence>
<dbReference type="RefSeq" id="WP_301166178.1">
    <property type="nucleotide sequence ID" value="NZ_JAUHTR010000005.1"/>
</dbReference>
<evidence type="ECO:0000313" key="4">
    <source>
        <dbReference type="Proteomes" id="UP001172721"/>
    </source>
</evidence>
<dbReference type="SUPFAM" id="SSF54506">
    <property type="entry name" value="Diaminopimelate epimerase-like"/>
    <property type="match status" value="1"/>
</dbReference>
<organism evidence="3 4">
    <name type="scientific">Fictibacillus fluitans</name>
    <dbReference type="NCBI Taxonomy" id="3058422"/>
    <lineage>
        <taxon>Bacteria</taxon>
        <taxon>Bacillati</taxon>
        <taxon>Bacillota</taxon>
        <taxon>Bacilli</taxon>
        <taxon>Bacillales</taxon>
        <taxon>Fictibacillaceae</taxon>
        <taxon>Fictibacillus</taxon>
    </lineage>
</organism>
<dbReference type="PANTHER" id="PTHR13774:SF17">
    <property type="entry name" value="PHENAZINE BIOSYNTHESIS-LIKE DOMAIN-CONTAINING PROTEIN"/>
    <property type="match status" value="1"/>
</dbReference>
<protein>
    <submittedName>
        <fullName evidence="3">PhzF family phenazine biosynthesis protein</fullName>
    </submittedName>
</protein>
<evidence type="ECO:0000256" key="2">
    <source>
        <dbReference type="ARBA" id="ARBA00023235"/>
    </source>
</evidence>
<dbReference type="Proteomes" id="UP001172721">
    <property type="component" value="Unassembled WGS sequence"/>
</dbReference>
<dbReference type="PIRSF" id="PIRSF016184">
    <property type="entry name" value="PhzC_PhzF"/>
    <property type="match status" value="1"/>
</dbReference>
<evidence type="ECO:0000256" key="1">
    <source>
        <dbReference type="ARBA" id="ARBA00008270"/>
    </source>
</evidence>
<evidence type="ECO:0000313" key="3">
    <source>
        <dbReference type="EMBL" id="MDN4525139.1"/>
    </source>
</evidence>
<proteinExistence type="inferred from homology"/>
<accession>A0ABT8HWP7</accession>
<dbReference type="InterPro" id="IPR003719">
    <property type="entry name" value="Phenazine_PhzF-like"/>
</dbReference>
<comment type="similarity">
    <text evidence="1">Belongs to the PhzF family.</text>
</comment>
<gene>
    <name evidence="3" type="ORF">QYB97_11655</name>
</gene>
<name>A0ABT8HWP7_9BACL</name>
<keyword evidence="2" id="KW-0413">Isomerase</keyword>
<dbReference type="PANTHER" id="PTHR13774">
    <property type="entry name" value="PHENAZINE BIOSYNTHESIS PROTEIN"/>
    <property type="match status" value="1"/>
</dbReference>
<keyword evidence="4" id="KW-1185">Reference proteome</keyword>